<name>A0ACC2XUL5_9TREE</name>
<dbReference type="EMBL" id="JASBWV010000002">
    <property type="protein sequence ID" value="KAJ9127687.1"/>
    <property type="molecule type" value="Genomic_DNA"/>
</dbReference>
<evidence type="ECO:0000313" key="2">
    <source>
        <dbReference type="Proteomes" id="UP001234202"/>
    </source>
</evidence>
<dbReference type="Proteomes" id="UP001234202">
    <property type="component" value="Unassembled WGS sequence"/>
</dbReference>
<reference evidence="1" key="1">
    <citation type="submission" date="2023-04" db="EMBL/GenBank/DDBJ databases">
        <title>Draft Genome sequencing of Naganishia species isolated from polar environments using Oxford Nanopore Technology.</title>
        <authorList>
            <person name="Leo P."/>
            <person name="Venkateswaran K."/>
        </authorList>
    </citation>
    <scope>NUCLEOTIDE SEQUENCE</scope>
    <source>
        <strain evidence="1">DBVPG 5303</strain>
    </source>
</reference>
<proteinExistence type="predicted"/>
<accession>A0ACC2XUL5</accession>
<sequence>MSPFLLGVTHLRAVSKEDILADPKQPEDEKAEDTDHDQIADSIVDVAALIEEDLSDKQQLDTQTSSESDVGQDGQTVEPHPDERQVGLDTQRSFVYYPPDIHASEKKRLQDELNEIIVTVLRKRKGLSYFQVTFRPCTNVLSC</sequence>
<gene>
    <name evidence="1" type="ORF">QFC24_001097</name>
</gene>
<keyword evidence="2" id="KW-1185">Reference proteome</keyword>
<protein>
    <submittedName>
        <fullName evidence="1">Uncharacterized protein</fullName>
    </submittedName>
</protein>
<evidence type="ECO:0000313" key="1">
    <source>
        <dbReference type="EMBL" id="KAJ9127687.1"/>
    </source>
</evidence>
<organism evidence="1 2">
    <name type="scientific">Naganishia onofrii</name>
    <dbReference type="NCBI Taxonomy" id="1851511"/>
    <lineage>
        <taxon>Eukaryota</taxon>
        <taxon>Fungi</taxon>
        <taxon>Dikarya</taxon>
        <taxon>Basidiomycota</taxon>
        <taxon>Agaricomycotina</taxon>
        <taxon>Tremellomycetes</taxon>
        <taxon>Filobasidiales</taxon>
        <taxon>Filobasidiaceae</taxon>
        <taxon>Naganishia</taxon>
    </lineage>
</organism>
<comment type="caution">
    <text evidence="1">The sequence shown here is derived from an EMBL/GenBank/DDBJ whole genome shotgun (WGS) entry which is preliminary data.</text>
</comment>